<gene>
    <name evidence="5" type="ORF">EZ313_06790</name>
</gene>
<dbReference type="InterPro" id="IPR051331">
    <property type="entry name" value="Chorismate_mutase-related"/>
</dbReference>
<evidence type="ECO:0000313" key="5">
    <source>
        <dbReference type="EMBL" id="TFZ06347.1"/>
    </source>
</evidence>
<dbReference type="SUPFAM" id="SSF48600">
    <property type="entry name" value="Chorismate mutase II"/>
    <property type="match status" value="1"/>
</dbReference>
<evidence type="ECO:0000259" key="4">
    <source>
        <dbReference type="PROSITE" id="PS51168"/>
    </source>
</evidence>
<dbReference type="OrthoDB" id="5334665at2"/>
<proteinExistence type="predicted"/>
<keyword evidence="2" id="KW-0413">Isomerase</keyword>
<dbReference type="AlphaFoldDB" id="A0A4Z0C3V2"/>
<keyword evidence="6" id="KW-1185">Reference proteome</keyword>
<evidence type="ECO:0000256" key="3">
    <source>
        <dbReference type="SAM" id="MobiDB-lite"/>
    </source>
</evidence>
<comment type="caution">
    <text evidence="5">The sequence shown here is derived from an EMBL/GenBank/DDBJ whole genome shotgun (WGS) entry which is preliminary data.</text>
</comment>
<name>A0A4Z0C3V2_9BURK</name>
<feature type="domain" description="Chorismate mutase" evidence="4">
    <location>
        <begin position="23"/>
        <end position="117"/>
    </location>
</feature>
<sequence>MSPPTEPSTSTPPVRRFKDPAYRPVAPTLAELRQRIDSLDEQIVELLAQRAQCVRDATRFKRDAFQVQAPARQAEVFERVRRLAAAHEDAFPGLPAIVEGAFRTLVAGFVAAEGDLFQQTEPIEP</sequence>
<dbReference type="InterPro" id="IPR036979">
    <property type="entry name" value="CM_dom_sf"/>
</dbReference>
<dbReference type="PROSITE" id="PS51168">
    <property type="entry name" value="CHORISMATE_MUT_2"/>
    <property type="match status" value="1"/>
</dbReference>
<dbReference type="PANTHER" id="PTHR38041:SF1">
    <property type="entry name" value="CHORISMATE MUTASE"/>
    <property type="match status" value="1"/>
</dbReference>
<dbReference type="InterPro" id="IPR036263">
    <property type="entry name" value="Chorismate_II_sf"/>
</dbReference>
<evidence type="ECO:0000256" key="2">
    <source>
        <dbReference type="ARBA" id="ARBA00023235"/>
    </source>
</evidence>
<reference evidence="5 6" key="1">
    <citation type="submission" date="2019-03" db="EMBL/GenBank/DDBJ databases">
        <title>Ramlibacter henchirensis DSM 14656, whole genome shotgun sequence.</title>
        <authorList>
            <person name="Zhang X."/>
            <person name="Feng G."/>
            <person name="Zhu H."/>
        </authorList>
    </citation>
    <scope>NUCLEOTIDE SEQUENCE [LARGE SCALE GENOMIC DNA]</scope>
    <source>
        <strain evidence="5 6">DSM 14656</strain>
    </source>
</reference>
<dbReference type="SMART" id="SM00830">
    <property type="entry name" value="CM_2"/>
    <property type="match status" value="1"/>
</dbReference>
<dbReference type="Pfam" id="PF01817">
    <property type="entry name" value="CM_2"/>
    <property type="match status" value="1"/>
</dbReference>
<accession>A0A4Z0C3V2</accession>
<dbReference type="GO" id="GO:0004106">
    <property type="term" value="F:chorismate mutase activity"/>
    <property type="evidence" value="ECO:0007669"/>
    <property type="project" value="UniProtKB-EC"/>
</dbReference>
<dbReference type="GO" id="GO:0009697">
    <property type="term" value="P:salicylic acid biosynthetic process"/>
    <property type="evidence" value="ECO:0007669"/>
    <property type="project" value="TreeGrafter"/>
</dbReference>
<dbReference type="RefSeq" id="WP_135262434.1">
    <property type="nucleotide sequence ID" value="NZ_SMLM01000001.1"/>
</dbReference>
<dbReference type="PANTHER" id="PTHR38041">
    <property type="entry name" value="CHORISMATE MUTASE"/>
    <property type="match status" value="1"/>
</dbReference>
<protein>
    <recommendedName>
        <fullName evidence="1">chorismate mutase</fullName>
        <ecNumber evidence="1">5.4.99.5</ecNumber>
    </recommendedName>
</protein>
<dbReference type="EC" id="5.4.99.5" evidence="1"/>
<organism evidence="5 6">
    <name type="scientific">Ramlibacter henchirensis</name>
    <dbReference type="NCBI Taxonomy" id="204072"/>
    <lineage>
        <taxon>Bacteria</taxon>
        <taxon>Pseudomonadati</taxon>
        <taxon>Pseudomonadota</taxon>
        <taxon>Betaproteobacteria</taxon>
        <taxon>Burkholderiales</taxon>
        <taxon>Comamonadaceae</taxon>
        <taxon>Ramlibacter</taxon>
    </lineage>
</organism>
<dbReference type="GO" id="GO:0046417">
    <property type="term" value="P:chorismate metabolic process"/>
    <property type="evidence" value="ECO:0007669"/>
    <property type="project" value="InterPro"/>
</dbReference>
<evidence type="ECO:0000313" key="6">
    <source>
        <dbReference type="Proteomes" id="UP000298180"/>
    </source>
</evidence>
<evidence type="ECO:0000256" key="1">
    <source>
        <dbReference type="ARBA" id="ARBA00012404"/>
    </source>
</evidence>
<dbReference type="EMBL" id="SMLM01000001">
    <property type="protein sequence ID" value="TFZ06347.1"/>
    <property type="molecule type" value="Genomic_DNA"/>
</dbReference>
<dbReference type="Proteomes" id="UP000298180">
    <property type="component" value="Unassembled WGS sequence"/>
</dbReference>
<feature type="region of interest" description="Disordered" evidence="3">
    <location>
        <begin position="1"/>
        <end position="20"/>
    </location>
</feature>
<dbReference type="Gene3D" id="1.20.59.10">
    <property type="entry name" value="Chorismate mutase"/>
    <property type="match status" value="1"/>
</dbReference>
<dbReference type="InterPro" id="IPR002701">
    <property type="entry name" value="CM_II_prokaryot"/>
</dbReference>